<protein>
    <submittedName>
        <fullName evidence="2">Uncharacterized protein</fullName>
    </submittedName>
</protein>
<organism evidence="2 3">
    <name type="scientific">Plantimonas leprariae</name>
    <dbReference type="NCBI Taxonomy" id="2615207"/>
    <lineage>
        <taxon>Bacteria</taxon>
        <taxon>Pseudomonadati</taxon>
        <taxon>Pseudomonadota</taxon>
        <taxon>Alphaproteobacteria</taxon>
        <taxon>Hyphomicrobiales</taxon>
        <taxon>Aurantimonadaceae</taxon>
        <taxon>Plantimonas</taxon>
    </lineage>
</organism>
<dbReference type="RefSeq" id="WP_150973183.1">
    <property type="nucleotide sequence ID" value="NZ_VZDO01000022.1"/>
</dbReference>
<evidence type="ECO:0000313" key="2">
    <source>
        <dbReference type="EMBL" id="KAB0676528.1"/>
    </source>
</evidence>
<evidence type="ECO:0000313" key="3">
    <source>
        <dbReference type="Proteomes" id="UP000432089"/>
    </source>
</evidence>
<dbReference type="Proteomes" id="UP000432089">
    <property type="component" value="Unassembled WGS sequence"/>
</dbReference>
<feature type="coiled-coil region" evidence="1">
    <location>
        <begin position="67"/>
        <end position="94"/>
    </location>
</feature>
<proteinExistence type="predicted"/>
<keyword evidence="3" id="KW-1185">Reference proteome</keyword>
<sequence length="132" mass="14135">MISSLIDALLFGALAFTGWKATAMARELRRLRTGETALSKALADADASINRAAHAVVMLRSEGIDTIRALDERIAEAREVVTELEDRIRVADRRLSAANDPAAGARASGATQQDTWLSLIESRLGSGSATNR</sequence>
<evidence type="ECO:0000256" key="1">
    <source>
        <dbReference type="SAM" id="Coils"/>
    </source>
</evidence>
<keyword evidence="1" id="KW-0175">Coiled coil</keyword>
<name>A0A7V7PKM7_9HYPH</name>
<gene>
    <name evidence="2" type="ORF">F6X38_20795</name>
</gene>
<comment type="caution">
    <text evidence="2">The sequence shown here is derived from an EMBL/GenBank/DDBJ whole genome shotgun (WGS) entry which is preliminary data.</text>
</comment>
<dbReference type="AlphaFoldDB" id="A0A7V7PKM7"/>
<accession>A0A7V7PKM7</accession>
<dbReference type="EMBL" id="VZDO01000022">
    <property type="protein sequence ID" value="KAB0676528.1"/>
    <property type="molecule type" value="Genomic_DNA"/>
</dbReference>
<reference evidence="2 3" key="1">
    <citation type="submission" date="2019-09" db="EMBL/GenBank/DDBJ databases">
        <title>YIM 132180 draft genome.</title>
        <authorList>
            <person name="Zhang K."/>
        </authorList>
    </citation>
    <scope>NUCLEOTIDE SEQUENCE [LARGE SCALE GENOMIC DNA]</scope>
    <source>
        <strain evidence="2 3">YIM 132180</strain>
    </source>
</reference>